<dbReference type="EnsemblMetazoa" id="CapteT21979">
    <property type="protein sequence ID" value="CapteP21979"/>
    <property type="gene ID" value="CapteG21979"/>
</dbReference>
<accession>R7VIQ1</accession>
<proteinExistence type="inferred from homology"/>
<dbReference type="HOGENOM" id="CLU_150234_2_1_1"/>
<comment type="subcellular location">
    <subcellularLocation>
        <location evidence="1">Cytoplasm</location>
    </subcellularLocation>
</comment>
<reference evidence="10" key="1">
    <citation type="submission" date="2012-12" db="EMBL/GenBank/DDBJ databases">
        <authorList>
            <person name="Hellsten U."/>
            <person name="Grimwood J."/>
            <person name="Chapman J.A."/>
            <person name="Shapiro H."/>
            <person name="Aerts A."/>
            <person name="Otillar R.P."/>
            <person name="Terry A.Y."/>
            <person name="Boore J.L."/>
            <person name="Simakov O."/>
            <person name="Marletaz F."/>
            <person name="Cho S.-J."/>
            <person name="Edsinger-Gonzales E."/>
            <person name="Havlak P."/>
            <person name="Kuo D.-H."/>
            <person name="Larsson T."/>
            <person name="Lv J."/>
            <person name="Arendt D."/>
            <person name="Savage R."/>
            <person name="Osoegawa K."/>
            <person name="de Jong P."/>
            <person name="Lindberg D.R."/>
            <person name="Seaver E.C."/>
            <person name="Weisblat D.A."/>
            <person name="Putnam N.H."/>
            <person name="Grigoriev I.V."/>
            <person name="Rokhsar D.S."/>
        </authorList>
    </citation>
    <scope>NUCLEOTIDE SEQUENCE</scope>
    <source>
        <strain evidence="10">I ESC-2004</strain>
    </source>
</reference>
<dbReference type="PANTHER" id="PTHR11414:SF21">
    <property type="entry name" value="CYSTATIN 14A, TANDEM DUPLICATE 1-RELATED"/>
    <property type="match status" value="1"/>
</dbReference>
<organism evidence="8">
    <name type="scientific">Capitella teleta</name>
    <name type="common">Polychaete worm</name>
    <dbReference type="NCBI Taxonomy" id="283909"/>
    <lineage>
        <taxon>Eukaryota</taxon>
        <taxon>Metazoa</taxon>
        <taxon>Spiralia</taxon>
        <taxon>Lophotrochozoa</taxon>
        <taxon>Annelida</taxon>
        <taxon>Polychaeta</taxon>
        <taxon>Sedentaria</taxon>
        <taxon>Scolecida</taxon>
        <taxon>Capitellidae</taxon>
        <taxon>Capitella</taxon>
    </lineage>
</organism>
<evidence type="ECO:0000256" key="6">
    <source>
        <dbReference type="SAM" id="MobiDB-lite"/>
    </source>
</evidence>
<evidence type="ECO:0000259" key="7">
    <source>
        <dbReference type="SMART" id="SM00043"/>
    </source>
</evidence>
<dbReference type="Pfam" id="PF00031">
    <property type="entry name" value="Cystatin"/>
    <property type="match status" value="1"/>
</dbReference>
<dbReference type="STRING" id="283909.R7VIQ1"/>
<dbReference type="InterPro" id="IPR000010">
    <property type="entry name" value="Cystatin_dom"/>
</dbReference>
<evidence type="ECO:0000256" key="5">
    <source>
        <dbReference type="ARBA" id="ARBA00022704"/>
    </source>
</evidence>
<dbReference type="SUPFAM" id="SSF54403">
    <property type="entry name" value="Cystatin/monellin"/>
    <property type="match status" value="1"/>
</dbReference>
<keyword evidence="5" id="KW-0789">Thiol protease inhibitor</keyword>
<gene>
    <name evidence="8" type="ORF">CAPTEDRAFT_21979</name>
</gene>
<dbReference type="GO" id="GO:0004869">
    <property type="term" value="F:cysteine-type endopeptidase inhibitor activity"/>
    <property type="evidence" value="ECO:0007669"/>
    <property type="project" value="UniProtKB-KW"/>
</dbReference>
<evidence type="ECO:0000256" key="2">
    <source>
        <dbReference type="ARBA" id="ARBA00009403"/>
    </source>
</evidence>
<dbReference type="EMBL" id="AMQN01000490">
    <property type="status" value="NOT_ANNOTATED_CDS"/>
    <property type="molecule type" value="Genomic_DNA"/>
</dbReference>
<dbReference type="InterPro" id="IPR046350">
    <property type="entry name" value="Cystatin_sf"/>
</dbReference>
<feature type="compositionally biased region" description="Basic and acidic residues" evidence="6">
    <location>
        <begin position="88"/>
        <end position="98"/>
    </location>
</feature>
<keyword evidence="4" id="KW-0646">Protease inhibitor</keyword>
<evidence type="ECO:0000313" key="10">
    <source>
        <dbReference type="Proteomes" id="UP000014760"/>
    </source>
</evidence>
<dbReference type="OrthoDB" id="2429551at2759"/>
<dbReference type="InterPro" id="IPR018073">
    <property type="entry name" value="Prot_inh_cystat_CS"/>
</dbReference>
<dbReference type="InterPro" id="IPR001713">
    <property type="entry name" value="Prot_inh_stefin"/>
</dbReference>
<dbReference type="AlphaFoldDB" id="R7VIQ1"/>
<dbReference type="OMA" id="PCNGGET"/>
<sequence>MMCGGAKPAEPADKETQDLVDLMKPHYEGKSGENCAEFTAISVSKQVVAGMNFFVKVHTGNEKYVHLRIYRPLPNQGDPSLHSFQQNKNKEDPIGFFD</sequence>
<dbReference type="PRINTS" id="PR00295">
    <property type="entry name" value="STEFINA"/>
</dbReference>
<feature type="region of interest" description="Disordered" evidence="6">
    <location>
        <begin position="76"/>
        <end position="98"/>
    </location>
</feature>
<comment type="similarity">
    <text evidence="2">Belongs to the cystatin family.</text>
</comment>
<dbReference type="SMART" id="SM00043">
    <property type="entry name" value="CY"/>
    <property type="match status" value="1"/>
</dbReference>
<name>R7VIQ1_CAPTE</name>
<dbReference type="Proteomes" id="UP000014760">
    <property type="component" value="Unassembled WGS sequence"/>
</dbReference>
<protein>
    <recommendedName>
        <fullName evidence="7">Cystatin domain-containing protein</fullName>
    </recommendedName>
</protein>
<evidence type="ECO:0000256" key="4">
    <source>
        <dbReference type="ARBA" id="ARBA00022690"/>
    </source>
</evidence>
<evidence type="ECO:0000256" key="1">
    <source>
        <dbReference type="ARBA" id="ARBA00004496"/>
    </source>
</evidence>
<evidence type="ECO:0000313" key="9">
    <source>
        <dbReference type="EnsemblMetazoa" id="CapteP21979"/>
    </source>
</evidence>
<dbReference type="Gene3D" id="3.10.450.10">
    <property type="match status" value="1"/>
</dbReference>
<feature type="domain" description="Cystatin" evidence="7">
    <location>
        <begin position="1"/>
        <end position="97"/>
    </location>
</feature>
<reference evidence="9" key="3">
    <citation type="submission" date="2015-06" db="UniProtKB">
        <authorList>
            <consortium name="EnsemblMetazoa"/>
        </authorList>
    </citation>
    <scope>IDENTIFICATION</scope>
</reference>
<reference evidence="8 10" key="2">
    <citation type="journal article" date="2013" name="Nature">
        <title>Insights into bilaterian evolution from three spiralian genomes.</title>
        <authorList>
            <person name="Simakov O."/>
            <person name="Marletaz F."/>
            <person name="Cho S.J."/>
            <person name="Edsinger-Gonzales E."/>
            <person name="Havlak P."/>
            <person name="Hellsten U."/>
            <person name="Kuo D.H."/>
            <person name="Larsson T."/>
            <person name="Lv J."/>
            <person name="Arendt D."/>
            <person name="Savage R."/>
            <person name="Osoegawa K."/>
            <person name="de Jong P."/>
            <person name="Grimwood J."/>
            <person name="Chapman J.A."/>
            <person name="Shapiro H."/>
            <person name="Aerts A."/>
            <person name="Otillar R.P."/>
            <person name="Terry A.Y."/>
            <person name="Boore J.L."/>
            <person name="Grigoriev I.V."/>
            <person name="Lindberg D.R."/>
            <person name="Seaver E.C."/>
            <person name="Weisblat D.A."/>
            <person name="Putnam N.H."/>
            <person name="Rokhsar D.S."/>
        </authorList>
    </citation>
    <scope>NUCLEOTIDE SEQUENCE</scope>
    <source>
        <strain evidence="8 10">I ESC-2004</strain>
    </source>
</reference>
<dbReference type="EMBL" id="KB291799">
    <property type="protein sequence ID" value="ELU18698.1"/>
    <property type="molecule type" value="Genomic_DNA"/>
</dbReference>
<dbReference type="PROSITE" id="PS00287">
    <property type="entry name" value="CYSTATIN"/>
    <property type="match status" value="1"/>
</dbReference>
<evidence type="ECO:0000256" key="3">
    <source>
        <dbReference type="ARBA" id="ARBA00022490"/>
    </source>
</evidence>
<dbReference type="PANTHER" id="PTHR11414">
    <property type="entry name" value="CYSTATIN FAMILY MEMBER"/>
    <property type="match status" value="1"/>
</dbReference>
<dbReference type="GO" id="GO:0005829">
    <property type="term" value="C:cytosol"/>
    <property type="evidence" value="ECO:0007669"/>
    <property type="project" value="TreeGrafter"/>
</dbReference>
<keyword evidence="10" id="KW-1185">Reference proteome</keyword>
<dbReference type="FunFam" id="3.10.450.10:FF:000001">
    <property type="entry name" value="Cystatin-A"/>
    <property type="match status" value="1"/>
</dbReference>
<dbReference type="CDD" id="cd00042">
    <property type="entry name" value="CY"/>
    <property type="match status" value="1"/>
</dbReference>
<keyword evidence="3" id="KW-0963">Cytoplasm</keyword>
<evidence type="ECO:0000313" key="8">
    <source>
        <dbReference type="EMBL" id="ELU18698.1"/>
    </source>
</evidence>